<dbReference type="EMBL" id="AZDA01000046">
    <property type="protein sequence ID" value="KRK39008.1"/>
    <property type="molecule type" value="Genomic_DNA"/>
</dbReference>
<comment type="caution">
    <text evidence="1">The sequence shown here is derived from an EMBL/GenBank/DDBJ whole genome shotgun (WGS) entry which is preliminary data.</text>
</comment>
<organism evidence="1 2">
    <name type="scientific">Loigolactobacillus bifermentans DSM 20003</name>
    <dbReference type="NCBI Taxonomy" id="1423726"/>
    <lineage>
        <taxon>Bacteria</taxon>
        <taxon>Bacillati</taxon>
        <taxon>Bacillota</taxon>
        <taxon>Bacilli</taxon>
        <taxon>Lactobacillales</taxon>
        <taxon>Lactobacillaceae</taxon>
        <taxon>Loigolactobacillus</taxon>
    </lineage>
</organism>
<accession>A0A0R1GXZ5</accession>
<dbReference type="AlphaFoldDB" id="A0A0R1GXZ5"/>
<proteinExistence type="predicted"/>
<reference evidence="1 2" key="1">
    <citation type="journal article" date="2015" name="Genome Announc.">
        <title>Expanding the biotechnology potential of lactobacilli through comparative genomics of 213 strains and associated genera.</title>
        <authorList>
            <person name="Sun Z."/>
            <person name="Harris H.M."/>
            <person name="McCann A."/>
            <person name="Guo C."/>
            <person name="Argimon S."/>
            <person name="Zhang W."/>
            <person name="Yang X."/>
            <person name="Jeffery I.B."/>
            <person name="Cooney J.C."/>
            <person name="Kagawa T.F."/>
            <person name="Liu W."/>
            <person name="Song Y."/>
            <person name="Salvetti E."/>
            <person name="Wrobel A."/>
            <person name="Rasinkangas P."/>
            <person name="Parkhill J."/>
            <person name="Rea M.C."/>
            <person name="O'Sullivan O."/>
            <person name="Ritari J."/>
            <person name="Douillard F.P."/>
            <person name="Paul Ross R."/>
            <person name="Yang R."/>
            <person name="Briner A.E."/>
            <person name="Felis G.E."/>
            <person name="de Vos W.M."/>
            <person name="Barrangou R."/>
            <person name="Klaenhammer T.R."/>
            <person name="Caufield P.W."/>
            <person name="Cui Y."/>
            <person name="Zhang H."/>
            <person name="O'Toole P.W."/>
        </authorList>
    </citation>
    <scope>NUCLEOTIDE SEQUENCE [LARGE SCALE GENOMIC DNA]</scope>
    <source>
        <strain evidence="1 2">DSM 20003</strain>
    </source>
</reference>
<evidence type="ECO:0000313" key="1">
    <source>
        <dbReference type="EMBL" id="KRK39008.1"/>
    </source>
</evidence>
<gene>
    <name evidence="1" type="ORF">FC07_GL002725</name>
</gene>
<dbReference type="Proteomes" id="UP000051461">
    <property type="component" value="Unassembled WGS sequence"/>
</dbReference>
<sequence length="198" mass="22843">MYSSLPPIAGSTFFNSSGSHSIVIFTLLTSFRFIPIACYDLTNSTKKEVKNMNVQQTRLFLYSLKFVRHYLKQDFLEQNLVFRANKKLFTADFSMEYSNQLDINLKILNYLEIDSDSSGTFIKYRLAECVQELPEQFKKLQAFAVQSDLNPFDKSPLVKNVRFFDYPDSIFESYIFDDQEDITVTGVLSSAKTVDSSE</sequence>
<protein>
    <submittedName>
        <fullName evidence="1">Uncharacterized protein</fullName>
    </submittedName>
</protein>
<keyword evidence="2" id="KW-1185">Reference proteome</keyword>
<dbReference type="PATRIC" id="fig|1423726.3.peg.2836"/>
<evidence type="ECO:0000313" key="2">
    <source>
        <dbReference type="Proteomes" id="UP000051461"/>
    </source>
</evidence>
<name>A0A0R1GXZ5_9LACO</name>